<dbReference type="InterPro" id="IPR000952">
    <property type="entry name" value="AB_hydrolase_4_CS"/>
</dbReference>
<feature type="domain" description="AB hydrolase-1" evidence="5">
    <location>
        <begin position="61"/>
        <end position="302"/>
    </location>
</feature>
<evidence type="ECO:0000256" key="3">
    <source>
        <dbReference type="ARBA" id="ARBA00022801"/>
    </source>
</evidence>
<dbReference type="EMBL" id="AP022839">
    <property type="protein sequence ID" value="BCA96335.1"/>
    <property type="molecule type" value="Genomic_DNA"/>
</dbReference>
<evidence type="ECO:0000259" key="5">
    <source>
        <dbReference type="Pfam" id="PF00561"/>
    </source>
</evidence>
<dbReference type="NCBIfam" id="NF008218">
    <property type="entry name" value="PRK10985.1"/>
    <property type="match status" value="1"/>
</dbReference>
<protein>
    <submittedName>
        <fullName evidence="6">Alpha/beta hydrolase</fullName>
    </submittedName>
</protein>
<evidence type="ECO:0000256" key="2">
    <source>
        <dbReference type="ARBA" id="ARBA00022487"/>
    </source>
</evidence>
<accession>A0A6F8T6L9</accession>
<dbReference type="InterPro" id="IPR012020">
    <property type="entry name" value="ABHD4"/>
</dbReference>
<comment type="similarity">
    <text evidence="1">Belongs to the AB hydrolase superfamily. AB hydrolase 4 family.</text>
</comment>
<evidence type="ECO:0000256" key="1">
    <source>
        <dbReference type="ARBA" id="ARBA00010884"/>
    </source>
</evidence>
<dbReference type="GO" id="GO:0047372">
    <property type="term" value="F:monoacylglycerol lipase activity"/>
    <property type="evidence" value="ECO:0007669"/>
    <property type="project" value="TreeGrafter"/>
</dbReference>
<dbReference type="Pfam" id="PF00561">
    <property type="entry name" value="Abhydrolase_1"/>
    <property type="match status" value="1"/>
</dbReference>
<gene>
    <name evidence="6" type="ORF">TUM19329_26960</name>
</gene>
<feature type="active site" description="Charge relay system" evidence="4">
    <location>
        <position position="268"/>
    </location>
</feature>
<evidence type="ECO:0000313" key="6">
    <source>
        <dbReference type="EMBL" id="BCA96335.1"/>
    </source>
</evidence>
<dbReference type="InterPro" id="IPR029058">
    <property type="entry name" value="AB_hydrolase_fold"/>
</dbReference>
<dbReference type="InterPro" id="IPR000073">
    <property type="entry name" value="AB_hydrolase_1"/>
</dbReference>
<reference evidence="6" key="1">
    <citation type="journal article" date="2020" name="Microbiol. Resour. Announc.">
        <title>Complete Genome Sequence of Novel Psychrotolerant Legionella Strain TUM19329, Isolated from Antarctic Lake Sediment.</title>
        <authorList>
            <person name="Shimada S."/>
            <person name="Nakai R."/>
            <person name="Aoki K."/>
            <person name="Shimoeda N."/>
            <person name="Ohno G."/>
            <person name="Miyazaki Y."/>
            <person name="Kudoh S."/>
            <person name="Imura S."/>
            <person name="Watanabe K."/>
            <person name="Ishii Y."/>
            <person name="Tateda K."/>
        </authorList>
    </citation>
    <scope>NUCLEOTIDE SEQUENCE [LARGE SCALE GENOMIC DNA]</scope>
    <source>
        <strain evidence="6">TUM19329</strain>
    </source>
</reference>
<dbReference type="PANTHER" id="PTHR10794:SF94">
    <property type="entry name" value="ESTERASE YHET-RELATED"/>
    <property type="match status" value="1"/>
</dbReference>
<dbReference type="PANTHER" id="PTHR10794">
    <property type="entry name" value="ABHYDROLASE DOMAIN-CONTAINING PROTEIN"/>
    <property type="match status" value="1"/>
</dbReference>
<dbReference type="GO" id="GO:0034338">
    <property type="term" value="F:short-chain carboxylesterase activity"/>
    <property type="evidence" value="ECO:0007669"/>
    <property type="project" value="TreeGrafter"/>
</dbReference>
<dbReference type="KEGG" id="lant:TUM19329_26960"/>
<keyword evidence="7" id="KW-1185">Reference proteome</keyword>
<dbReference type="PIRSF" id="PIRSF005211">
    <property type="entry name" value="Ab_hydro_YheT"/>
    <property type="match status" value="1"/>
</dbReference>
<dbReference type="PROSITE" id="PS01133">
    <property type="entry name" value="UPF0017"/>
    <property type="match status" value="1"/>
</dbReference>
<dbReference type="Proteomes" id="UP000502894">
    <property type="component" value="Chromosome"/>
</dbReference>
<organism evidence="6 7">
    <name type="scientific">Legionella antarctica</name>
    <dbReference type="NCBI Taxonomy" id="2708020"/>
    <lineage>
        <taxon>Bacteria</taxon>
        <taxon>Pseudomonadati</taxon>
        <taxon>Pseudomonadota</taxon>
        <taxon>Gammaproteobacteria</taxon>
        <taxon>Legionellales</taxon>
        <taxon>Legionellaceae</taxon>
        <taxon>Legionella</taxon>
    </lineage>
</organism>
<dbReference type="Gene3D" id="3.40.50.1820">
    <property type="entry name" value="alpha/beta hydrolase"/>
    <property type="match status" value="1"/>
</dbReference>
<dbReference type="AlphaFoldDB" id="A0A6F8T6L9"/>
<keyword evidence="2" id="KW-0719">Serine esterase</keyword>
<dbReference type="SUPFAM" id="SSF53474">
    <property type="entry name" value="alpha/beta-Hydrolases"/>
    <property type="match status" value="1"/>
</dbReference>
<evidence type="ECO:0000313" key="7">
    <source>
        <dbReference type="Proteomes" id="UP000502894"/>
    </source>
</evidence>
<sequence length="331" mass="37217">MIIESRFKPAWWLTNPHAQTIYSSMRHPVRASVDKIEKMNLPDGDFLNLAWSTANLPANTPLIILLHGLGGCVNSSYVARFMSAFNQRGWRSVLMHFRGAGHELNRFPRAYHSGDTADLDYLIQTLDQREPGTKKVVVGVSLGGNVLLKWLGERGSAQSRVTAAVAISVPFVLNIVANRMNIGFSRLYQTHLLNQFKEVFARKVNLFKYAPEAIKKAAECNCFWTFDDQVTAPLYGFNSVHTYYRECSSRKYLKHITTPTLIIHALDDPFMTEAVLPFENELADSVILELSKKGGHVGFITGNTPGVPVYWLDQRIPDYISEHLGVSELST</sequence>
<keyword evidence="3 6" id="KW-0378">Hydrolase</keyword>
<feature type="active site" description="Charge relay system" evidence="4">
    <location>
        <position position="296"/>
    </location>
</feature>
<proteinExistence type="inferred from homology"/>
<evidence type="ECO:0000256" key="4">
    <source>
        <dbReference type="PIRSR" id="PIRSR005211-1"/>
    </source>
</evidence>
<dbReference type="InterPro" id="IPR050960">
    <property type="entry name" value="AB_hydrolase_4_sf"/>
</dbReference>
<dbReference type="RefSeq" id="WP_173237695.1">
    <property type="nucleotide sequence ID" value="NZ_AP022839.1"/>
</dbReference>
<name>A0A6F8T6L9_9GAMM</name>
<feature type="active site" description="Charge relay system" evidence="4">
    <location>
        <position position="141"/>
    </location>
</feature>